<evidence type="ECO:0000313" key="2">
    <source>
        <dbReference type="Proteomes" id="UP000254337"/>
    </source>
</evidence>
<dbReference type="InterPro" id="IPR010144">
    <property type="entry name" value="CRISPR-assoc_prot_Csd1-typ"/>
</dbReference>
<dbReference type="AlphaFoldDB" id="A0A346AZC7"/>
<protein>
    <submittedName>
        <fullName evidence="1">Type I-C CRISPR-associated protein Cas8c/Csd1</fullName>
    </submittedName>
</protein>
<keyword evidence="2" id="KW-1185">Reference proteome</keyword>
<reference evidence="1 2" key="1">
    <citation type="submission" date="2018-05" db="EMBL/GenBank/DDBJ databases">
        <title>Complete genome sequence of Megasphaera sp. AJH120T, isolated from the ceca of a chicken.</title>
        <authorList>
            <person name="Maki J."/>
            <person name="Looft T."/>
        </authorList>
    </citation>
    <scope>NUCLEOTIDE SEQUENCE [LARGE SCALE GENOMIC DNA]</scope>
    <source>
        <strain evidence="1 2">AJH120</strain>
    </source>
</reference>
<evidence type="ECO:0000313" key="1">
    <source>
        <dbReference type="EMBL" id="AXL21220.1"/>
    </source>
</evidence>
<dbReference type="Pfam" id="PF09709">
    <property type="entry name" value="Cas_Csd1"/>
    <property type="match status" value="1"/>
</dbReference>
<sequence>MTRREEWPMNLLQALLQTYNAAEAAGLVDVWKESEPMLLPLYHSSRQSRGEDIVQLTISRDGMFLQGRFLTKGEYTVFPVSEGSLIRTANDCPHFLCDEFSYLAPVEKKKGARHSLYMKQLQDLGEYEKCHRNEDFQSICTYLMSGTIRRDVLRTVQICCGEQAYDVEGDVVSWQEEEKGKGKTRQISLEDLFITFAVERSDGAVSVSQNRELHRFFIDYVQYTNRDKPVEPCDVSGLPMYCVSSHRGVVGTAKLIGISNHKEAYIGRFTKGEQVFHLGYETSQRIHNMLKYLLDTKRYSEYIGGGANVVSWMTGDLPLGGAPIMKDMEEEERDDILESVVMGEIAVEPVPIRRTEEEVLHGKDSKTIAQYFAGKKDAGDEIFDNYFCVLVLEKVNNGRMAVKYFRAFPKADIKQRAEAWYESMKWPGWSAKKKAFVLKTPSVYSVVHFLYGQETEKGIICANDKVRRAAIERLLPCILERKPLPADMMRTAFFRLTNRQSYRQYWPQALLMGCGIVKKYYWDHEMWNQKIPILNDKGAILRMDKRSFAYGRLLSVYEKMETAALESKSGGEEKKKENSNLRVTNAARLWSSMIHRPYRTISILEERTQYCKAILSKQKPGYKVYFEKILAELYTEIMEYEGDGQHHEKTANSDFILGYYYQQQQFYKKKDEGADARRQEGGTAV</sequence>
<dbReference type="Proteomes" id="UP000254337">
    <property type="component" value="Chromosome"/>
</dbReference>
<dbReference type="NCBIfam" id="TIGR01863">
    <property type="entry name" value="cas_Csd1"/>
    <property type="match status" value="1"/>
</dbReference>
<name>A0A346AZC7_9FIRM</name>
<proteinExistence type="predicted"/>
<dbReference type="OrthoDB" id="5389988at2"/>
<dbReference type="KEGG" id="meg:DKB62_06420"/>
<dbReference type="EMBL" id="CP029462">
    <property type="protein sequence ID" value="AXL21220.1"/>
    <property type="molecule type" value="Genomic_DNA"/>
</dbReference>
<organism evidence="1 2">
    <name type="scientific">Megasphaera stantonii</name>
    <dbReference type="NCBI Taxonomy" id="2144175"/>
    <lineage>
        <taxon>Bacteria</taxon>
        <taxon>Bacillati</taxon>
        <taxon>Bacillota</taxon>
        <taxon>Negativicutes</taxon>
        <taxon>Veillonellales</taxon>
        <taxon>Veillonellaceae</taxon>
        <taxon>Megasphaera</taxon>
    </lineage>
</organism>
<accession>A0A346AZC7</accession>
<gene>
    <name evidence="1" type="primary">cas8c</name>
    <name evidence="1" type="ORF">DKB62_06420</name>
</gene>